<dbReference type="GO" id="GO:0000122">
    <property type="term" value="P:negative regulation of transcription by RNA polymerase II"/>
    <property type="evidence" value="ECO:0007669"/>
    <property type="project" value="TreeGrafter"/>
</dbReference>
<evidence type="ECO:0000256" key="5">
    <source>
        <dbReference type="PROSITE-ProRule" id="PRU00810"/>
    </source>
</evidence>
<dbReference type="OrthoDB" id="10265969at2759"/>
<dbReference type="Gene3D" id="1.20.1160.11">
    <property type="entry name" value="Paired amphipathic helix"/>
    <property type="match status" value="2"/>
</dbReference>
<keyword evidence="8" id="KW-1185">Reference proteome</keyword>
<name>A0A9N8EU15_9STRA</name>
<evidence type="ECO:0000256" key="1">
    <source>
        <dbReference type="ARBA" id="ARBA00004123"/>
    </source>
</evidence>
<dbReference type="EMBL" id="CAICTM010001961">
    <property type="protein sequence ID" value="CAB9527241.1"/>
    <property type="molecule type" value="Genomic_DNA"/>
</dbReference>
<dbReference type="GO" id="GO:0000118">
    <property type="term" value="C:histone deacetylase complex"/>
    <property type="evidence" value="ECO:0007669"/>
    <property type="project" value="TreeGrafter"/>
</dbReference>
<proteinExistence type="predicted"/>
<dbReference type="FunFam" id="1.20.1160.11:FF:000003">
    <property type="entry name" value="Paired amphipathic helix SIN3-like protein"/>
    <property type="match status" value="1"/>
</dbReference>
<feature type="compositionally biased region" description="Polar residues" evidence="6">
    <location>
        <begin position="263"/>
        <end position="272"/>
    </location>
</feature>
<dbReference type="InterPro" id="IPR003822">
    <property type="entry name" value="PAH"/>
</dbReference>
<dbReference type="AlphaFoldDB" id="A0A9N8EU15"/>
<evidence type="ECO:0000256" key="2">
    <source>
        <dbReference type="ARBA" id="ARBA00022491"/>
    </source>
</evidence>
<accession>A0A9N8EU15</accession>
<dbReference type="GO" id="GO:0003714">
    <property type="term" value="F:transcription corepressor activity"/>
    <property type="evidence" value="ECO:0007669"/>
    <property type="project" value="InterPro"/>
</dbReference>
<dbReference type="InterPro" id="IPR036600">
    <property type="entry name" value="PAH_sf"/>
</dbReference>
<evidence type="ECO:0000256" key="6">
    <source>
        <dbReference type="SAM" id="MobiDB-lite"/>
    </source>
</evidence>
<dbReference type="Pfam" id="PF02671">
    <property type="entry name" value="PAH"/>
    <property type="match status" value="2"/>
</dbReference>
<dbReference type="SUPFAM" id="SSF47762">
    <property type="entry name" value="PAH2 domain"/>
    <property type="match status" value="2"/>
</dbReference>
<keyword evidence="2" id="KW-0678">Repressor</keyword>
<dbReference type="Proteomes" id="UP001153069">
    <property type="component" value="Unassembled WGS sequence"/>
</dbReference>
<dbReference type="PANTHER" id="PTHR12346">
    <property type="entry name" value="SIN3B-RELATED"/>
    <property type="match status" value="1"/>
</dbReference>
<evidence type="ECO:0000256" key="4">
    <source>
        <dbReference type="ARBA" id="ARBA00023242"/>
    </source>
</evidence>
<reference evidence="7" key="1">
    <citation type="submission" date="2020-06" db="EMBL/GenBank/DDBJ databases">
        <authorList>
            <consortium name="Plant Systems Biology data submission"/>
        </authorList>
    </citation>
    <scope>NUCLEOTIDE SEQUENCE</scope>
    <source>
        <strain evidence="7">D6</strain>
    </source>
</reference>
<dbReference type="FunFam" id="1.20.1160.11:FF:000001">
    <property type="entry name" value="Paired amphipathic helix protein Sin3"/>
    <property type="match status" value="1"/>
</dbReference>
<comment type="subcellular location">
    <subcellularLocation>
        <location evidence="1 5">Nucleus</location>
    </subcellularLocation>
</comment>
<evidence type="ECO:0000256" key="3">
    <source>
        <dbReference type="ARBA" id="ARBA00022737"/>
    </source>
</evidence>
<evidence type="ECO:0000313" key="7">
    <source>
        <dbReference type="EMBL" id="CAB9527241.1"/>
    </source>
</evidence>
<keyword evidence="4 5" id="KW-0539">Nucleus</keyword>
<sequence length="641" mass="71798">MSEDHDLCTISLERFSPDLESPLCPVVGECGHSLSREGIQFWFSGRQTDEYHKRKKCIPCVFKCTKKWVSRKGKKMEEQIKAFRPENLVPNVVLCEALKAIQKRKAGEPLGLVEFDRCPSCKMEFSTAPPSGGLQHDPKAPIAGVCGDTICASCIYDQHQTAMQNSYCDNLKYIKCPLCSTKGAFHADHLAENRSLISSLRYWKELPIDDRNDYKPSYEKKSQEQHALSLQLLHSQPPEHFNELCEQKLKDLITLEGKASQYSALTPTQENSEGALRKHERNDDVPSQPKQLKRPKPLNPPRQHERALELTRETLQMPSAYYAILPAAVPRANVGGTGTGSGASNCGTKKVQVEDALLYLDNVRRTFHSRPEVYNDFLSIMKNFNRQIVDTPGVIDQVIRLFHGNNNLILGFNKFVPDGHEISVEDLNTSPGAAKTQAVGHRVARNFDDALSYTTTIKTRFANNPKTFHSFLKILGAYQKQQHGIKQVMEEVIALFSDHPDLIKEFAFFLPATVHEQAKERLYHAAAESETRLGAEQANKEWGRAARKDTLIKQGATEQGDNNINQGKTSGSEIECSAAVTRRARLTTEAAVAEESDSSSEEEVVFVEVRTPEVVFLGVKPAKTTRTAVEARWGYDAIPYP</sequence>
<comment type="caution">
    <text evidence="7">The sequence shown here is derived from an EMBL/GenBank/DDBJ whole genome shotgun (WGS) entry which is preliminary data.</text>
</comment>
<organism evidence="7 8">
    <name type="scientific">Seminavis robusta</name>
    <dbReference type="NCBI Taxonomy" id="568900"/>
    <lineage>
        <taxon>Eukaryota</taxon>
        <taxon>Sar</taxon>
        <taxon>Stramenopiles</taxon>
        <taxon>Ochrophyta</taxon>
        <taxon>Bacillariophyta</taxon>
        <taxon>Bacillariophyceae</taxon>
        <taxon>Bacillariophycidae</taxon>
        <taxon>Naviculales</taxon>
        <taxon>Naviculaceae</taxon>
        <taxon>Seminavis</taxon>
    </lineage>
</organism>
<gene>
    <name evidence="7" type="ORF">SEMRO_1963_G308150.1</name>
</gene>
<dbReference type="PROSITE" id="PS51477">
    <property type="entry name" value="PAH"/>
    <property type="match status" value="2"/>
</dbReference>
<feature type="compositionally biased region" description="Basic and acidic residues" evidence="6">
    <location>
        <begin position="275"/>
        <end position="284"/>
    </location>
</feature>
<dbReference type="InterPro" id="IPR039774">
    <property type="entry name" value="Sin3-like"/>
</dbReference>
<evidence type="ECO:0000313" key="8">
    <source>
        <dbReference type="Proteomes" id="UP001153069"/>
    </source>
</evidence>
<dbReference type="PANTHER" id="PTHR12346:SF0">
    <property type="entry name" value="SIN3A, ISOFORM G"/>
    <property type="match status" value="1"/>
</dbReference>
<feature type="region of interest" description="Disordered" evidence="6">
    <location>
        <begin position="263"/>
        <end position="304"/>
    </location>
</feature>
<dbReference type="GO" id="GO:0000785">
    <property type="term" value="C:chromatin"/>
    <property type="evidence" value="ECO:0007669"/>
    <property type="project" value="TreeGrafter"/>
</dbReference>
<protein>
    <submittedName>
        <fullName evidence="7">Amphipathic helix protein Sin3-like</fullName>
    </submittedName>
</protein>
<keyword evidence="3" id="KW-0677">Repeat</keyword>